<dbReference type="AlphaFoldDB" id="A9RVW3"/>
<dbReference type="Gramene" id="Pp3c11_23680V3.3">
    <property type="protein sequence ID" value="Pp3c11_23680V3.3"/>
    <property type="gene ID" value="Pp3c11_23680"/>
</dbReference>
<dbReference type="PANTHER" id="PTHR31984:SF17">
    <property type="entry name" value="TRANSCRIPTIONAL REGULATOR"/>
    <property type="match status" value="1"/>
</dbReference>
<evidence type="ECO:0000256" key="1">
    <source>
        <dbReference type="SAM" id="MobiDB-lite"/>
    </source>
</evidence>
<keyword evidence="4" id="KW-1185">Reference proteome</keyword>
<name>A9RVW3_PHYPA</name>
<dbReference type="Pfam" id="PF02622">
    <property type="entry name" value="DUF179"/>
    <property type="match status" value="1"/>
</dbReference>
<dbReference type="GeneID" id="112288523"/>
<dbReference type="Gramene" id="Pp3c11_23680V3.4">
    <property type="protein sequence ID" value="Pp3c11_23680V3.4"/>
    <property type="gene ID" value="Pp3c11_23680"/>
</dbReference>
<dbReference type="OrthoDB" id="272750at2759"/>
<dbReference type="Gramene" id="Pp3c11_23680V3.5">
    <property type="protein sequence ID" value="Pp3c11_23680V3.5"/>
    <property type="gene ID" value="Pp3c11_23680"/>
</dbReference>
<dbReference type="EnsemblPlants" id="Pp3c11_23680V3.1">
    <property type="protein sequence ID" value="Pp3c11_23680V3.1"/>
    <property type="gene ID" value="Pp3c11_23680"/>
</dbReference>
<accession>A9RVW3</accession>
<protein>
    <recommendedName>
        <fullName evidence="5">YqgE/AlgH family protein</fullName>
    </recommendedName>
</protein>
<proteinExistence type="predicted"/>
<feature type="region of interest" description="Disordered" evidence="1">
    <location>
        <begin position="72"/>
        <end position="96"/>
    </location>
</feature>
<dbReference type="Gramene" id="Pp3c11_23680V3.2">
    <property type="protein sequence ID" value="Pp3c11_23680V3.2"/>
    <property type="gene ID" value="Pp3c11_23680"/>
</dbReference>
<dbReference type="SUPFAM" id="SSF143456">
    <property type="entry name" value="VC0467-like"/>
    <property type="match status" value="1"/>
</dbReference>
<dbReference type="eggNOG" id="ENOG502QRDU">
    <property type="taxonomic scope" value="Eukaryota"/>
</dbReference>
<dbReference type="Proteomes" id="UP000006727">
    <property type="component" value="Chromosome 11"/>
</dbReference>
<dbReference type="Gramene" id="Pp3c11_23680V3.1">
    <property type="protein sequence ID" value="Pp3c11_23680V3.1"/>
    <property type="gene ID" value="Pp3c11_23680"/>
</dbReference>
<dbReference type="RefSeq" id="XP_024388539.1">
    <property type="nucleotide sequence ID" value="XM_024532771.2"/>
</dbReference>
<evidence type="ECO:0000313" key="3">
    <source>
        <dbReference type="EnsemblPlants" id="Pp3c11_23680V3.1"/>
    </source>
</evidence>
<evidence type="ECO:0008006" key="5">
    <source>
        <dbReference type="Google" id="ProtNLM"/>
    </source>
</evidence>
<dbReference type="EnsemblPlants" id="Pp3c11_23680V3.5">
    <property type="protein sequence ID" value="Pp3c11_23680V3.5"/>
    <property type="gene ID" value="Pp3c11_23680"/>
</dbReference>
<dbReference type="PaxDb" id="3218-PP1S31_65V6.1"/>
<dbReference type="RefSeq" id="XP_024388538.1">
    <property type="nucleotide sequence ID" value="XM_024532770.2"/>
</dbReference>
<organism evidence="2">
    <name type="scientific">Physcomitrium patens</name>
    <name type="common">Spreading-leaved earth moss</name>
    <name type="synonym">Physcomitrella patens</name>
    <dbReference type="NCBI Taxonomy" id="3218"/>
    <lineage>
        <taxon>Eukaryota</taxon>
        <taxon>Viridiplantae</taxon>
        <taxon>Streptophyta</taxon>
        <taxon>Embryophyta</taxon>
        <taxon>Bryophyta</taxon>
        <taxon>Bryophytina</taxon>
        <taxon>Bryopsida</taxon>
        <taxon>Funariidae</taxon>
        <taxon>Funariales</taxon>
        <taxon>Funariaceae</taxon>
        <taxon>Physcomitrium</taxon>
    </lineage>
</organism>
<reference evidence="2 4" key="1">
    <citation type="journal article" date="2008" name="Science">
        <title>The Physcomitrella genome reveals evolutionary insights into the conquest of land by plants.</title>
        <authorList>
            <person name="Rensing S."/>
            <person name="Lang D."/>
            <person name="Zimmer A."/>
            <person name="Terry A."/>
            <person name="Salamov A."/>
            <person name="Shapiro H."/>
            <person name="Nishiyama T."/>
            <person name="Perroud P.-F."/>
            <person name="Lindquist E."/>
            <person name="Kamisugi Y."/>
            <person name="Tanahashi T."/>
            <person name="Sakakibara K."/>
            <person name="Fujita T."/>
            <person name="Oishi K."/>
            <person name="Shin-I T."/>
            <person name="Kuroki Y."/>
            <person name="Toyoda A."/>
            <person name="Suzuki Y."/>
            <person name="Hashimoto A."/>
            <person name="Yamaguchi K."/>
            <person name="Sugano A."/>
            <person name="Kohara Y."/>
            <person name="Fujiyama A."/>
            <person name="Anterola A."/>
            <person name="Aoki S."/>
            <person name="Ashton N."/>
            <person name="Barbazuk W.B."/>
            <person name="Barker E."/>
            <person name="Bennetzen J."/>
            <person name="Bezanilla M."/>
            <person name="Blankenship R."/>
            <person name="Cho S.H."/>
            <person name="Dutcher S."/>
            <person name="Estelle M."/>
            <person name="Fawcett J.A."/>
            <person name="Gundlach H."/>
            <person name="Hanada K."/>
            <person name="Heyl A."/>
            <person name="Hicks K.A."/>
            <person name="Hugh J."/>
            <person name="Lohr M."/>
            <person name="Mayer K."/>
            <person name="Melkozernov A."/>
            <person name="Murata T."/>
            <person name="Nelson D."/>
            <person name="Pils B."/>
            <person name="Prigge M."/>
            <person name="Reiss B."/>
            <person name="Renner T."/>
            <person name="Rombauts S."/>
            <person name="Rushton P."/>
            <person name="Sanderfoot A."/>
            <person name="Schween G."/>
            <person name="Shiu S.-H."/>
            <person name="Stueber K."/>
            <person name="Theodoulou F.L."/>
            <person name="Tu H."/>
            <person name="Van de Peer Y."/>
            <person name="Verrier P.J."/>
            <person name="Waters E."/>
            <person name="Wood A."/>
            <person name="Yang L."/>
            <person name="Cove D."/>
            <person name="Cuming A."/>
            <person name="Hasebe M."/>
            <person name="Lucas S."/>
            <person name="Mishler D.B."/>
            <person name="Reski R."/>
            <person name="Grigoriev I."/>
            <person name="Quatrano R.S."/>
            <person name="Boore J.L."/>
        </authorList>
    </citation>
    <scope>NUCLEOTIDE SEQUENCE [LARGE SCALE GENOMIC DNA]</scope>
    <source>
        <strain evidence="3 4">cv. Gransden 2004</strain>
    </source>
</reference>
<evidence type="ECO:0000313" key="4">
    <source>
        <dbReference type="Proteomes" id="UP000006727"/>
    </source>
</evidence>
<dbReference type="Gene3D" id="3.40.1740.10">
    <property type="entry name" value="VC0467-like"/>
    <property type="match status" value="1"/>
</dbReference>
<evidence type="ECO:0000313" key="2">
    <source>
        <dbReference type="EMBL" id="PNR45708.1"/>
    </source>
</evidence>
<reference evidence="3" key="3">
    <citation type="submission" date="2020-12" db="UniProtKB">
        <authorList>
            <consortium name="EnsemblPlants"/>
        </authorList>
    </citation>
    <scope>IDENTIFICATION</scope>
</reference>
<dbReference type="STRING" id="3218.A9RVW3"/>
<dbReference type="EnsemblPlants" id="Pp3c11_23680V3.2">
    <property type="protein sequence ID" value="Pp3c11_23680V3.2"/>
    <property type="gene ID" value="Pp3c11_23680"/>
</dbReference>
<dbReference type="EnsemblPlants" id="Pp3c11_23680V3.4">
    <property type="protein sequence ID" value="Pp3c11_23680V3.4"/>
    <property type="gene ID" value="Pp3c11_23680"/>
</dbReference>
<sequence length="324" mass="35585">MTAMATIAVVAPSYACCACNVNTPGMLSLHSQVSTSTSAHMFKSSHQTFGSRTPHNRSWQVNSRRLRITRVQAAGEEEGEPAPNTNDTGGGEEDDLGMIGQVEQADWRAFRARLVRSGLGTGGLDSVQDEERELWAHPIVQPEPGCLLIAHPNAFTESQQYFHRVVIFIFAHDAGGSAGVILNRPTQYSLGQLDEFKDLMPELSSCPLYFGGDVGPQCTQVIHGIPGLEDSREIMNGVYMGGTASIQDNIRSGQSTPNDYRWFLRFAGWGPGQLEQEVAAGVWYLASCSKRFVLKQCIQLPKPLWNEVMEHMGPPYSDIARKAK</sequence>
<dbReference type="EMBL" id="ABEU02000011">
    <property type="protein sequence ID" value="PNR45708.1"/>
    <property type="molecule type" value="Genomic_DNA"/>
</dbReference>
<dbReference type="PANTHER" id="PTHR31984">
    <property type="entry name" value="TRANSPORTER, PUTATIVE (DUF179)-RELATED"/>
    <property type="match status" value="1"/>
</dbReference>
<gene>
    <name evidence="3" type="primary">LOC112288523</name>
    <name evidence="2" type="ORF">PHYPA_015479</name>
</gene>
<dbReference type="EnsemblPlants" id="Pp3c11_23680V3.3">
    <property type="protein sequence ID" value="Pp3c11_23680V3.3"/>
    <property type="gene ID" value="Pp3c11_23680"/>
</dbReference>
<dbReference type="HOGENOM" id="CLU_1009690_0_0_1"/>
<dbReference type="InterPro" id="IPR003774">
    <property type="entry name" value="AlgH-like"/>
</dbReference>
<reference evidence="2 4" key="2">
    <citation type="journal article" date="2018" name="Plant J.">
        <title>The Physcomitrella patens chromosome-scale assembly reveals moss genome structure and evolution.</title>
        <authorList>
            <person name="Lang D."/>
            <person name="Ullrich K.K."/>
            <person name="Murat F."/>
            <person name="Fuchs J."/>
            <person name="Jenkins J."/>
            <person name="Haas F.B."/>
            <person name="Piednoel M."/>
            <person name="Gundlach H."/>
            <person name="Van Bel M."/>
            <person name="Meyberg R."/>
            <person name="Vives C."/>
            <person name="Morata J."/>
            <person name="Symeonidi A."/>
            <person name="Hiss M."/>
            <person name="Muchero W."/>
            <person name="Kamisugi Y."/>
            <person name="Saleh O."/>
            <person name="Blanc G."/>
            <person name="Decker E.L."/>
            <person name="van Gessel N."/>
            <person name="Grimwood J."/>
            <person name="Hayes R.D."/>
            <person name="Graham S.W."/>
            <person name="Gunter L.E."/>
            <person name="McDaniel S.F."/>
            <person name="Hoernstein S.N.W."/>
            <person name="Larsson A."/>
            <person name="Li F.W."/>
            <person name="Perroud P.F."/>
            <person name="Phillips J."/>
            <person name="Ranjan P."/>
            <person name="Rokshar D.S."/>
            <person name="Rothfels C.J."/>
            <person name="Schneider L."/>
            <person name="Shu S."/>
            <person name="Stevenson D.W."/>
            <person name="Thummler F."/>
            <person name="Tillich M."/>
            <person name="Villarreal Aguilar J.C."/>
            <person name="Widiez T."/>
            <person name="Wong G.K."/>
            <person name="Wymore A."/>
            <person name="Zhang Y."/>
            <person name="Zimmer A.D."/>
            <person name="Quatrano R.S."/>
            <person name="Mayer K.F.X."/>
            <person name="Goodstein D."/>
            <person name="Casacuberta J.M."/>
            <person name="Vandepoele K."/>
            <person name="Reski R."/>
            <person name="Cuming A.C."/>
            <person name="Tuskan G.A."/>
            <person name="Maumus F."/>
            <person name="Salse J."/>
            <person name="Schmutz J."/>
            <person name="Rensing S.A."/>
        </authorList>
    </citation>
    <scope>NUCLEOTIDE SEQUENCE [LARGE SCALE GENOMIC DNA]</scope>
    <source>
        <strain evidence="3 4">cv. Gransden 2004</strain>
    </source>
</reference>